<gene>
    <name evidence="2" type="ORF">A1O1_01442</name>
</gene>
<accession>W9Z3Z6</accession>
<dbReference type="GeneID" id="19156344"/>
<sequence length="200" mass="21762">MVNEAGMLGKIGFNSLGVGVVSNAIRVQGVDPSRIPVHLGLRIVLESASAKEAIAALEAMGMAASAHMLIGDADFAQGCEFTSKTFIKLPIDSRGRIMHSNHLHAEHTGLNEDFWLKDSFFRVEQMETLTDAITGEPSSLDVCNVFKDETEFPFAICRAQEQGSNCATLFSIVMDLKLKEAVVIQGRPTHPDATFVLRLD</sequence>
<proteinExistence type="predicted"/>
<dbReference type="InterPro" id="IPR047801">
    <property type="entry name" value="Peptidase_C45"/>
</dbReference>
<protein>
    <recommendedName>
        <fullName evidence="1">Peptidase C45 hydrolase domain-containing protein</fullName>
    </recommendedName>
</protein>
<dbReference type="InterPro" id="IPR047794">
    <property type="entry name" value="C45_proenzyme-like"/>
</dbReference>
<dbReference type="RefSeq" id="XP_007720545.1">
    <property type="nucleotide sequence ID" value="XM_007722355.1"/>
</dbReference>
<dbReference type="STRING" id="1182541.W9Z3Z6"/>
<dbReference type="eggNOG" id="ENOG502RY9N">
    <property type="taxonomic scope" value="Eukaryota"/>
</dbReference>
<evidence type="ECO:0000313" key="3">
    <source>
        <dbReference type="Proteomes" id="UP000019484"/>
    </source>
</evidence>
<dbReference type="PANTHER" id="PTHR34180:SF1">
    <property type="entry name" value="BETA-ALANYL-DOPAMINE_CARCININE HYDROLASE"/>
    <property type="match status" value="1"/>
</dbReference>
<name>W9Z3Z6_9EURO</name>
<dbReference type="PANTHER" id="PTHR34180">
    <property type="entry name" value="PEPTIDASE C45"/>
    <property type="match status" value="1"/>
</dbReference>
<organism evidence="2 3">
    <name type="scientific">Capronia coronata CBS 617.96</name>
    <dbReference type="NCBI Taxonomy" id="1182541"/>
    <lineage>
        <taxon>Eukaryota</taxon>
        <taxon>Fungi</taxon>
        <taxon>Dikarya</taxon>
        <taxon>Ascomycota</taxon>
        <taxon>Pezizomycotina</taxon>
        <taxon>Eurotiomycetes</taxon>
        <taxon>Chaetothyriomycetidae</taxon>
        <taxon>Chaetothyriales</taxon>
        <taxon>Herpotrichiellaceae</taxon>
        <taxon>Capronia</taxon>
    </lineage>
</organism>
<dbReference type="Pfam" id="PF03417">
    <property type="entry name" value="AAT"/>
    <property type="match status" value="1"/>
</dbReference>
<dbReference type="InterPro" id="IPR005079">
    <property type="entry name" value="Peptidase_C45_hydrolase"/>
</dbReference>
<dbReference type="AlphaFoldDB" id="W9Z3Z6"/>
<dbReference type="Proteomes" id="UP000019484">
    <property type="component" value="Unassembled WGS sequence"/>
</dbReference>
<keyword evidence="3" id="KW-1185">Reference proteome</keyword>
<dbReference type="Gene3D" id="3.60.60.10">
    <property type="entry name" value="Penicillin V Acylase, Chain A"/>
    <property type="match status" value="1"/>
</dbReference>
<evidence type="ECO:0000259" key="1">
    <source>
        <dbReference type="Pfam" id="PF03417"/>
    </source>
</evidence>
<feature type="domain" description="Peptidase C45 hydrolase" evidence="1">
    <location>
        <begin position="6"/>
        <end position="188"/>
    </location>
</feature>
<reference evidence="2 3" key="1">
    <citation type="submission" date="2013-03" db="EMBL/GenBank/DDBJ databases">
        <title>The Genome Sequence of Capronia coronata CBS 617.96.</title>
        <authorList>
            <consortium name="The Broad Institute Genomics Platform"/>
            <person name="Cuomo C."/>
            <person name="de Hoog S."/>
            <person name="Gorbushina A."/>
            <person name="Walker B."/>
            <person name="Young S.K."/>
            <person name="Zeng Q."/>
            <person name="Gargeya S."/>
            <person name="Fitzgerald M."/>
            <person name="Haas B."/>
            <person name="Abouelleil A."/>
            <person name="Allen A.W."/>
            <person name="Alvarado L."/>
            <person name="Arachchi H.M."/>
            <person name="Berlin A.M."/>
            <person name="Chapman S.B."/>
            <person name="Gainer-Dewar J."/>
            <person name="Goldberg J."/>
            <person name="Griggs A."/>
            <person name="Gujja S."/>
            <person name="Hansen M."/>
            <person name="Howarth C."/>
            <person name="Imamovic A."/>
            <person name="Ireland A."/>
            <person name="Larimer J."/>
            <person name="McCowan C."/>
            <person name="Murphy C."/>
            <person name="Pearson M."/>
            <person name="Poon T.W."/>
            <person name="Priest M."/>
            <person name="Roberts A."/>
            <person name="Saif S."/>
            <person name="Shea T."/>
            <person name="Sisk P."/>
            <person name="Sykes S."/>
            <person name="Wortman J."/>
            <person name="Nusbaum C."/>
            <person name="Birren B."/>
        </authorList>
    </citation>
    <scope>NUCLEOTIDE SEQUENCE [LARGE SCALE GENOMIC DNA]</scope>
    <source>
        <strain evidence="2 3">CBS 617.96</strain>
    </source>
</reference>
<dbReference type="NCBIfam" id="NF040521">
    <property type="entry name" value="C45_proenzyme"/>
    <property type="match status" value="1"/>
</dbReference>
<evidence type="ECO:0000313" key="2">
    <source>
        <dbReference type="EMBL" id="EXJ96316.1"/>
    </source>
</evidence>
<dbReference type="EMBL" id="AMWN01000001">
    <property type="protein sequence ID" value="EXJ96316.1"/>
    <property type="molecule type" value="Genomic_DNA"/>
</dbReference>
<comment type="caution">
    <text evidence="2">The sequence shown here is derived from an EMBL/GenBank/DDBJ whole genome shotgun (WGS) entry which is preliminary data.</text>
</comment>
<dbReference type="HOGENOM" id="CLU_1366080_0_0_1"/>
<dbReference type="OrthoDB" id="189997at2759"/>